<feature type="region of interest" description="Disordered" evidence="1">
    <location>
        <begin position="139"/>
        <end position="160"/>
    </location>
</feature>
<sequence length="228" mass="24831">MPLHFSAVKPWARTATSESFVERRQIPRSFESCPGLEWRFPGRIITCFRQGSEVFEPVEATFGAQKCSTTNTNTNHHQQQVSSKSDSQSSKISLQSNNNPKSLKHFLHRSSKSSSSLESSLSLPLLKSSDSKSVAISASHLERSSSSPSSFNGGPSFKQRGVERSYSANVRITPVLNVPVCSLRGSSKSGSVFGFGQLFSSSPQKNPPGTNKGHQTNSNSNKPTDRSH</sequence>
<proteinExistence type="predicted"/>
<comment type="caution">
    <text evidence="2">The sequence shown here is derived from an EMBL/GenBank/DDBJ whole genome shotgun (WGS) entry which is preliminary data.</text>
</comment>
<dbReference type="AlphaFoldDB" id="A0A6A3AST4"/>
<feature type="region of interest" description="Disordered" evidence="1">
    <location>
        <begin position="69"/>
        <end position="110"/>
    </location>
</feature>
<dbReference type="PANTHER" id="PTHR31722">
    <property type="entry name" value="OS06G0675200 PROTEIN"/>
    <property type="match status" value="1"/>
</dbReference>
<evidence type="ECO:0000313" key="3">
    <source>
        <dbReference type="Proteomes" id="UP000436088"/>
    </source>
</evidence>
<keyword evidence="3" id="KW-1185">Reference proteome</keyword>
<dbReference type="PANTHER" id="PTHR31722:SF0">
    <property type="entry name" value="OS06G0675200 PROTEIN"/>
    <property type="match status" value="1"/>
</dbReference>
<feature type="compositionally biased region" description="Low complexity" evidence="1">
    <location>
        <begin position="69"/>
        <end position="96"/>
    </location>
</feature>
<feature type="region of interest" description="Disordered" evidence="1">
    <location>
        <begin position="194"/>
        <end position="228"/>
    </location>
</feature>
<feature type="compositionally biased region" description="Polar residues" evidence="1">
    <location>
        <begin position="198"/>
        <end position="222"/>
    </location>
</feature>
<dbReference type="Proteomes" id="UP000436088">
    <property type="component" value="Unassembled WGS sequence"/>
</dbReference>
<accession>A0A6A3AST4</accession>
<name>A0A6A3AST4_HIBSY</name>
<feature type="compositionally biased region" description="Low complexity" evidence="1">
    <location>
        <begin position="139"/>
        <end position="157"/>
    </location>
</feature>
<gene>
    <name evidence="2" type="ORF">F3Y22_tig00110403pilonHSYRG00126</name>
</gene>
<organism evidence="2 3">
    <name type="scientific">Hibiscus syriacus</name>
    <name type="common">Rose of Sharon</name>
    <dbReference type="NCBI Taxonomy" id="106335"/>
    <lineage>
        <taxon>Eukaryota</taxon>
        <taxon>Viridiplantae</taxon>
        <taxon>Streptophyta</taxon>
        <taxon>Embryophyta</taxon>
        <taxon>Tracheophyta</taxon>
        <taxon>Spermatophyta</taxon>
        <taxon>Magnoliopsida</taxon>
        <taxon>eudicotyledons</taxon>
        <taxon>Gunneridae</taxon>
        <taxon>Pentapetalae</taxon>
        <taxon>rosids</taxon>
        <taxon>malvids</taxon>
        <taxon>Malvales</taxon>
        <taxon>Malvaceae</taxon>
        <taxon>Malvoideae</taxon>
        <taxon>Hibiscus</taxon>
    </lineage>
</organism>
<reference evidence="2" key="1">
    <citation type="submission" date="2019-09" db="EMBL/GenBank/DDBJ databases">
        <title>Draft genome information of white flower Hibiscus syriacus.</title>
        <authorList>
            <person name="Kim Y.-M."/>
        </authorList>
    </citation>
    <scope>NUCLEOTIDE SEQUENCE [LARGE SCALE GENOMIC DNA]</scope>
    <source>
        <strain evidence="2">YM2019G1</strain>
    </source>
</reference>
<evidence type="ECO:0000256" key="1">
    <source>
        <dbReference type="SAM" id="MobiDB-lite"/>
    </source>
</evidence>
<dbReference type="EMBL" id="VEPZ02000972">
    <property type="protein sequence ID" value="KAE8706165.1"/>
    <property type="molecule type" value="Genomic_DNA"/>
</dbReference>
<protein>
    <submittedName>
        <fullName evidence="2">Protein RRNAD1-like</fullName>
    </submittedName>
</protein>
<evidence type="ECO:0000313" key="2">
    <source>
        <dbReference type="EMBL" id="KAE8706165.1"/>
    </source>
</evidence>